<gene>
    <name evidence="1" type="ORF">Q8A67_024178</name>
</gene>
<comment type="caution">
    <text evidence="1">The sequence shown here is derived from an EMBL/GenBank/DDBJ whole genome shotgun (WGS) entry which is preliminary data.</text>
</comment>
<evidence type="ECO:0000313" key="2">
    <source>
        <dbReference type="Proteomes" id="UP001187343"/>
    </source>
</evidence>
<reference evidence="1" key="1">
    <citation type="submission" date="2023-08" db="EMBL/GenBank/DDBJ databases">
        <title>Chromosome-level Genome Assembly of mud carp (Cirrhinus molitorella).</title>
        <authorList>
            <person name="Liu H."/>
        </authorList>
    </citation>
    <scope>NUCLEOTIDE SEQUENCE</scope>
    <source>
        <strain evidence="1">Prfri</strain>
        <tissue evidence="1">Muscle</tissue>
    </source>
</reference>
<dbReference type="AlphaFoldDB" id="A0AA88P3Q3"/>
<protein>
    <submittedName>
        <fullName evidence="1">Uncharacterized protein</fullName>
    </submittedName>
</protein>
<evidence type="ECO:0000313" key="1">
    <source>
        <dbReference type="EMBL" id="KAK2869786.1"/>
    </source>
</evidence>
<keyword evidence="2" id="KW-1185">Reference proteome</keyword>
<accession>A0AA88P3Q3</accession>
<proteinExistence type="predicted"/>
<dbReference type="EMBL" id="JAUYZG010000024">
    <property type="protein sequence ID" value="KAK2869786.1"/>
    <property type="molecule type" value="Genomic_DNA"/>
</dbReference>
<organism evidence="1 2">
    <name type="scientific">Cirrhinus molitorella</name>
    <name type="common">mud carp</name>
    <dbReference type="NCBI Taxonomy" id="172907"/>
    <lineage>
        <taxon>Eukaryota</taxon>
        <taxon>Metazoa</taxon>
        <taxon>Chordata</taxon>
        <taxon>Craniata</taxon>
        <taxon>Vertebrata</taxon>
        <taxon>Euteleostomi</taxon>
        <taxon>Actinopterygii</taxon>
        <taxon>Neopterygii</taxon>
        <taxon>Teleostei</taxon>
        <taxon>Ostariophysi</taxon>
        <taxon>Cypriniformes</taxon>
        <taxon>Cyprinidae</taxon>
        <taxon>Labeoninae</taxon>
        <taxon>Labeonini</taxon>
        <taxon>Cirrhinus</taxon>
    </lineage>
</organism>
<name>A0AA88P3Q3_9TELE</name>
<dbReference type="Proteomes" id="UP001187343">
    <property type="component" value="Unassembled WGS sequence"/>
</dbReference>
<sequence length="115" mass="12115">MVPTASATGAARLKVKRLSAMPMSIASLLTRVTVRLRRPHSLSSPTIVIASTRLPIMCTCLPARIDVGLAVIAQIAPTAALLPKGPLIDSRDGSEHGVDCLESRSIMAGNKVEFV</sequence>